<dbReference type="InterPro" id="IPR005524">
    <property type="entry name" value="DUF318"/>
</dbReference>
<keyword evidence="6 7" id="KW-0472">Membrane</keyword>
<evidence type="ECO:0008006" key="10">
    <source>
        <dbReference type="Google" id="ProtNLM"/>
    </source>
</evidence>
<evidence type="ECO:0000256" key="6">
    <source>
        <dbReference type="ARBA" id="ARBA00023136"/>
    </source>
</evidence>
<dbReference type="eggNOG" id="COG0701">
    <property type="taxonomic scope" value="Bacteria"/>
</dbReference>
<dbReference type="GO" id="GO:0005886">
    <property type="term" value="C:plasma membrane"/>
    <property type="evidence" value="ECO:0007669"/>
    <property type="project" value="UniProtKB-SubCell"/>
</dbReference>
<feature type="transmembrane region" description="Helical" evidence="7">
    <location>
        <begin position="231"/>
        <end position="255"/>
    </location>
</feature>
<dbReference type="Pfam" id="PF03773">
    <property type="entry name" value="ArsP_1"/>
    <property type="match status" value="1"/>
</dbReference>
<proteinExistence type="inferred from homology"/>
<comment type="subcellular location">
    <subcellularLocation>
        <location evidence="1">Cell membrane</location>
        <topology evidence="1">Multi-pass membrane protein</topology>
    </subcellularLocation>
</comment>
<dbReference type="PANTHER" id="PTHR42775">
    <property type="entry name" value="PERMEASE RV2963-RELATED"/>
    <property type="match status" value="1"/>
</dbReference>
<feature type="transmembrane region" description="Helical" evidence="7">
    <location>
        <begin position="12"/>
        <end position="35"/>
    </location>
</feature>
<evidence type="ECO:0000256" key="4">
    <source>
        <dbReference type="ARBA" id="ARBA00022692"/>
    </source>
</evidence>
<keyword evidence="4 7" id="KW-0812">Transmembrane</keyword>
<dbReference type="Proteomes" id="UP000028302">
    <property type="component" value="Unassembled WGS sequence"/>
</dbReference>
<feature type="transmembrane region" description="Helical" evidence="7">
    <location>
        <begin position="87"/>
        <end position="109"/>
    </location>
</feature>
<keyword evidence="9" id="KW-1185">Reference proteome</keyword>
<feature type="transmembrane region" description="Helical" evidence="7">
    <location>
        <begin position="56"/>
        <end position="75"/>
    </location>
</feature>
<feature type="transmembrane region" description="Helical" evidence="7">
    <location>
        <begin position="336"/>
        <end position="354"/>
    </location>
</feature>
<feature type="transmembrane region" description="Helical" evidence="7">
    <location>
        <begin position="189"/>
        <end position="211"/>
    </location>
</feature>
<dbReference type="AlphaFoldDB" id="A0A084IIW7"/>
<feature type="transmembrane region" description="Helical" evidence="7">
    <location>
        <begin position="293"/>
        <end position="316"/>
    </location>
</feature>
<evidence type="ECO:0000256" key="5">
    <source>
        <dbReference type="ARBA" id="ARBA00022989"/>
    </source>
</evidence>
<dbReference type="InterPro" id="IPR053166">
    <property type="entry name" value="UPF0718_permease"/>
</dbReference>
<comment type="similarity">
    <text evidence="2">Belongs to the UPF0718 family.</text>
</comment>
<evidence type="ECO:0000256" key="3">
    <source>
        <dbReference type="ARBA" id="ARBA00022475"/>
    </source>
</evidence>
<keyword evidence="3" id="KW-1003">Cell membrane</keyword>
<keyword evidence="5 7" id="KW-1133">Transmembrane helix</keyword>
<gene>
    <name evidence="8" type="ORF">C41B8_13570</name>
</gene>
<comment type="caution">
    <text evidence="8">The sequence shown here is derived from an EMBL/GenBank/DDBJ whole genome shotgun (WGS) entry which is preliminary data.</text>
</comment>
<name>A0A084IIW7_SALHC</name>
<dbReference type="EMBL" id="APNK01000024">
    <property type="protein sequence ID" value="KEZ76651.1"/>
    <property type="molecule type" value="Genomic_DNA"/>
</dbReference>
<evidence type="ECO:0000256" key="1">
    <source>
        <dbReference type="ARBA" id="ARBA00004651"/>
    </source>
</evidence>
<evidence type="ECO:0000313" key="8">
    <source>
        <dbReference type="EMBL" id="KEZ76651.1"/>
    </source>
</evidence>
<dbReference type="PANTHER" id="PTHR42775:SF1">
    <property type="entry name" value="PERMEASE RV2963-RELATED"/>
    <property type="match status" value="1"/>
</dbReference>
<dbReference type="PATRIC" id="fig|1304275.5.peg.2772"/>
<dbReference type="RefSeq" id="WP_051883521.1">
    <property type="nucleotide sequence ID" value="NZ_APNK01000024.1"/>
</dbReference>
<reference evidence="8 9" key="1">
    <citation type="submission" date="2013-03" db="EMBL/GenBank/DDBJ databases">
        <title>Salinisphaera hydrothermalis C41B8 Genome Sequencing.</title>
        <authorList>
            <person name="Li C."/>
            <person name="Lai Q."/>
            <person name="Shao Z."/>
        </authorList>
    </citation>
    <scope>NUCLEOTIDE SEQUENCE [LARGE SCALE GENOMIC DNA]</scope>
    <source>
        <strain evidence="8 9">C41B8</strain>
    </source>
</reference>
<accession>A0A084IIW7</accession>
<evidence type="ECO:0000313" key="9">
    <source>
        <dbReference type="Proteomes" id="UP000028302"/>
    </source>
</evidence>
<dbReference type="OrthoDB" id="9811980at2"/>
<sequence length="368" mass="39538">MTFVPILGDTLYTIAGMFWKILWALVLGFAISGAVQAFVPKRRMVQVMGDDSAASLFRAGFFGAISSSCSYAAAAMSRSVFMRGAHITASIAFMIAATNLVIELGFVLWSLMGWQFVVAEFAGGVLLIIVMALLMKLVGPVRAFDHVREAQTDDDTDEDVAVPSPLSLDGWRQAAANFMMDWSMIWKDIAIGVIVAGAMVVWVPDAFWQALFLSGGHGGDVSLLQMIENALVGPLVAVVSFVCSVGNVPLAAALFNGGISFGGALAFIYGDLIVIPMLLVYRQYYGTRLAAMLGVILYIAMAVTGFVVDLIFSVGGWAPDSSTVDVGSMEFFSLDYTFWLNLIFIGVGLGLWALSRQANAQSHCAHHH</sequence>
<evidence type="ECO:0000256" key="7">
    <source>
        <dbReference type="SAM" id="Phobius"/>
    </source>
</evidence>
<feature type="transmembrane region" description="Helical" evidence="7">
    <location>
        <begin position="261"/>
        <end position="281"/>
    </location>
</feature>
<dbReference type="STRING" id="1304275.C41B8_13570"/>
<organism evidence="8 9">
    <name type="scientific">Salinisphaera hydrothermalis (strain C41B8)</name>
    <dbReference type="NCBI Taxonomy" id="1304275"/>
    <lineage>
        <taxon>Bacteria</taxon>
        <taxon>Pseudomonadati</taxon>
        <taxon>Pseudomonadota</taxon>
        <taxon>Gammaproteobacteria</taxon>
        <taxon>Salinisphaerales</taxon>
        <taxon>Salinisphaeraceae</taxon>
        <taxon>Salinisphaera</taxon>
    </lineage>
</organism>
<feature type="transmembrane region" description="Helical" evidence="7">
    <location>
        <begin position="116"/>
        <end position="135"/>
    </location>
</feature>
<evidence type="ECO:0000256" key="2">
    <source>
        <dbReference type="ARBA" id="ARBA00006386"/>
    </source>
</evidence>
<protein>
    <recommendedName>
        <fullName evidence="10">Permease</fullName>
    </recommendedName>
</protein>